<dbReference type="GeneID" id="78507523"/>
<keyword evidence="2" id="KW-1185">Reference proteome</keyword>
<evidence type="ECO:0000313" key="2">
    <source>
        <dbReference type="Proteomes" id="UP000215383"/>
    </source>
</evidence>
<dbReference type="RefSeq" id="WP_027889327.1">
    <property type="nucleotide sequence ID" value="NZ_LT906446.1"/>
</dbReference>
<gene>
    <name evidence="1" type="ORF">SAMEA4364220_01526</name>
</gene>
<dbReference type="eggNOG" id="ENOG502ZB95">
    <property type="taxonomic scope" value="Bacteria"/>
</dbReference>
<organism evidence="1 2">
    <name type="scientific">Megamonas hypermegale</name>
    <dbReference type="NCBI Taxonomy" id="158847"/>
    <lineage>
        <taxon>Bacteria</taxon>
        <taxon>Bacillati</taxon>
        <taxon>Bacillota</taxon>
        <taxon>Negativicutes</taxon>
        <taxon>Selenomonadales</taxon>
        <taxon>Selenomonadaceae</taxon>
        <taxon>Megamonas</taxon>
    </lineage>
</organism>
<accession>A0A239TZ89</accession>
<protein>
    <submittedName>
        <fullName evidence="1">Uncharacterized protein</fullName>
    </submittedName>
</protein>
<dbReference type="AlphaFoldDB" id="A0A239TZ89"/>
<dbReference type="EMBL" id="LT906446">
    <property type="protein sequence ID" value="SNV02043.1"/>
    <property type="molecule type" value="Genomic_DNA"/>
</dbReference>
<name>A0A239TZ89_9FIRM</name>
<reference evidence="1 2" key="1">
    <citation type="submission" date="2017-06" db="EMBL/GenBank/DDBJ databases">
        <authorList>
            <consortium name="Pathogen Informatics"/>
        </authorList>
    </citation>
    <scope>NUCLEOTIDE SEQUENCE [LARGE SCALE GENOMIC DNA]</scope>
    <source>
        <strain evidence="1 2">NCTC10570</strain>
    </source>
</reference>
<dbReference type="Proteomes" id="UP000215383">
    <property type="component" value="Chromosome 1"/>
</dbReference>
<proteinExistence type="predicted"/>
<evidence type="ECO:0000313" key="1">
    <source>
        <dbReference type="EMBL" id="SNV02043.1"/>
    </source>
</evidence>
<sequence>MDIINKLYPYPVLWKNNDDYINSSFDCDIKIEENFNIITVKAKFKLKNKEINTLIENGKAEYLLHVESPATSYRFIKCSMQNEFSFDIEDSHLLGEVSLCPFIVVKEKIIDYYNSKFNVDYEGVTFNLDIGNILAIGEQRKFSVEKDTKDLADVPSIFIIYKREDDDKIDMKVEINSDKIRIGLNRDVYENYNYAVSLQSNMVDIVNTAIIFPTLVYVFEQLKEGLEDYKDYRWFRAIERLLSKESIYLNDETMDSIISIDLAQKIMYMPIAKALLTIKNIDTNIEDE</sequence>